<reference evidence="16 17" key="1">
    <citation type="submission" date="2023-07" db="EMBL/GenBank/DDBJ databases">
        <title>Genomic Encyclopedia of Type Strains, Phase IV (KMG-IV): sequencing the most valuable type-strain genomes for metagenomic binning, comparative biology and taxonomic classification.</title>
        <authorList>
            <person name="Goeker M."/>
        </authorList>
    </citation>
    <scope>NUCLEOTIDE SEQUENCE [LARGE SCALE GENOMIC DNA]</scope>
    <source>
        <strain evidence="16 17">DSM 23494</strain>
    </source>
</reference>
<evidence type="ECO:0000256" key="2">
    <source>
        <dbReference type="ARBA" id="ARBA00005967"/>
    </source>
</evidence>
<evidence type="ECO:0000256" key="3">
    <source>
        <dbReference type="ARBA" id="ARBA00022475"/>
    </source>
</evidence>
<keyword evidence="8 16" id="KW-0418">Kinase</keyword>
<organism evidence="16 17">
    <name type="scientific">Cytobacillus purgationiresistens</name>
    <dbReference type="NCBI Taxonomy" id="863449"/>
    <lineage>
        <taxon>Bacteria</taxon>
        <taxon>Bacillati</taxon>
        <taxon>Bacillota</taxon>
        <taxon>Bacilli</taxon>
        <taxon>Bacillales</taxon>
        <taxon>Bacillaceae</taxon>
        <taxon>Cytobacillus</taxon>
    </lineage>
</organism>
<feature type="transmembrane region" description="Helical" evidence="15">
    <location>
        <begin position="37"/>
        <end position="55"/>
    </location>
</feature>
<feature type="transmembrane region" description="Helical" evidence="15">
    <location>
        <begin position="102"/>
        <end position="123"/>
    </location>
</feature>
<evidence type="ECO:0000256" key="13">
    <source>
        <dbReference type="ARBA" id="ARBA00023209"/>
    </source>
</evidence>
<keyword evidence="9" id="KW-0067">ATP-binding</keyword>
<keyword evidence="5 16" id="KW-0808">Transferase</keyword>
<evidence type="ECO:0000256" key="1">
    <source>
        <dbReference type="ARBA" id="ARBA00004651"/>
    </source>
</evidence>
<dbReference type="EC" id="2.7.1.66" evidence="16"/>
<dbReference type="Gene3D" id="1.10.287.3610">
    <property type="match status" value="1"/>
</dbReference>
<keyword evidence="13" id="KW-0594">Phospholipid biosynthesis</keyword>
<keyword evidence="12 15" id="KW-0472">Membrane</keyword>
<name>A0ABU0AE20_9BACI</name>
<dbReference type="InterPro" id="IPR036945">
    <property type="entry name" value="DAGK_sf"/>
</dbReference>
<sequence>MSMDWKDKRPNRSRNLFESFFYAFSGIFSAVKKERNLQIHLISALFIIFLGWFLSLTWIEWLFISFAIGGMVALELVNTAIERVVDLATADLHPLAKQAKDIAAGAVFIYAILAIIVGSVIFIPKLSHYFW</sequence>
<evidence type="ECO:0000256" key="14">
    <source>
        <dbReference type="ARBA" id="ARBA00023264"/>
    </source>
</evidence>
<evidence type="ECO:0000256" key="9">
    <source>
        <dbReference type="ARBA" id="ARBA00022840"/>
    </source>
</evidence>
<evidence type="ECO:0000313" key="16">
    <source>
        <dbReference type="EMBL" id="MDQ0269492.1"/>
    </source>
</evidence>
<dbReference type="EMBL" id="JAUSUB010000004">
    <property type="protein sequence ID" value="MDQ0269492.1"/>
    <property type="molecule type" value="Genomic_DNA"/>
</dbReference>
<evidence type="ECO:0000256" key="8">
    <source>
        <dbReference type="ARBA" id="ARBA00022777"/>
    </source>
</evidence>
<evidence type="ECO:0000256" key="10">
    <source>
        <dbReference type="ARBA" id="ARBA00022989"/>
    </source>
</evidence>
<evidence type="ECO:0000256" key="15">
    <source>
        <dbReference type="SAM" id="Phobius"/>
    </source>
</evidence>
<keyword evidence="17" id="KW-1185">Reference proteome</keyword>
<evidence type="ECO:0000256" key="4">
    <source>
        <dbReference type="ARBA" id="ARBA00022516"/>
    </source>
</evidence>
<accession>A0ABU0AE20</accession>
<keyword evidence="10 15" id="KW-1133">Transmembrane helix</keyword>
<keyword evidence="4" id="KW-0444">Lipid biosynthesis</keyword>
<evidence type="ECO:0000313" key="17">
    <source>
        <dbReference type="Proteomes" id="UP001238088"/>
    </source>
</evidence>
<dbReference type="CDD" id="cd14265">
    <property type="entry name" value="UDPK_IM_like"/>
    <property type="match status" value="1"/>
</dbReference>
<dbReference type="InterPro" id="IPR000829">
    <property type="entry name" value="DAGK"/>
</dbReference>
<proteinExistence type="inferred from homology"/>
<dbReference type="PANTHER" id="PTHR34299:SF1">
    <property type="entry name" value="DIACYLGLYCEROL KINASE"/>
    <property type="match status" value="1"/>
</dbReference>
<dbReference type="PANTHER" id="PTHR34299">
    <property type="entry name" value="DIACYLGLYCEROL KINASE"/>
    <property type="match status" value="1"/>
</dbReference>
<keyword evidence="3" id="KW-1003">Cell membrane</keyword>
<comment type="similarity">
    <text evidence="2">Belongs to the bacterial diacylglycerol kinase family.</text>
</comment>
<evidence type="ECO:0000256" key="7">
    <source>
        <dbReference type="ARBA" id="ARBA00022741"/>
    </source>
</evidence>
<dbReference type="PROSITE" id="PS01069">
    <property type="entry name" value="DAGK_PROKAR"/>
    <property type="match status" value="1"/>
</dbReference>
<keyword evidence="14" id="KW-1208">Phospholipid metabolism</keyword>
<gene>
    <name evidence="16" type="ORF">J2S17_001363</name>
</gene>
<dbReference type="Pfam" id="PF01219">
    <property type="entry name" value="DAGK_prokar"/>
    <property type="match status" value="1"/>
</dbReference>
<comment type="subcellular location">
    <subcellularLocation>
        <location evidence="1">Cell membrane</location>
        <topology evidence="1">Multi-pass membrane protein</topology>
    </subcellularLocation>
</comment>
<keyword evidence="7" id="KW-0547">Nucleotide-binding</keyword>
<keyword evidence="6 15" id="KW-0812">Transmembrane</keyword>
<dbReference type="InterPro" id="IPR033717">
    <property type="entry name" value="UDPK"/>
</dbReference>
<keyword evidence="11" id="KW-0443">Lipid metabolism</keyword>
<protein>
    <submittedName>
        <fullName evidence="16">Undecaprenol kinase</fullName>
        <ecNumber evidence="16">2.7.1.66</ecNumber>
    </submittedName>
</protein>
<evidence type="ECO:0000256" key="6">
    <source>
        <dbReference type="ARBA" id="ARBA00022692"/>
    </source>
</evidence>
<evidence type="ECO:0000256" key="11">
    <source>
        <dbReference type="ARBA" id="ARBA00023098"/>
    </source>
</evidence>
<evidence type="ECO:0000256" key="5">
    <source>
        <dbReference type="ARBA" id="ARBA00022679"/>
    </source>
</evidence>
<comment type="caution">
    <text evidence="16">The sequence shown here is derived from an EMBL/GenBank/DDBJ whole genome shotgun (WGS) entry which is preliminary data.</text>
</comment>
<dbReference type="Proteomes" id="UP001238088">
    <property type="component" value="Unassembled WGS sequence"/>
</dbReference>
<dbReference type="GO" id="GO:0036433">
    <property type="term" value="F:di-trans, poly-cis-undecaprenol kinase activity"/>
    <property type="evidence" value="ECO:0007669"/>
    <property type="project" value="UniProtKB-EC"/>
</dbReference>
<evidence type="ECO:0000256" key="12">
    <source>
        <dbReference type="ARBA" id="ARBA00023136"/>
    </source>
</evidence>